<name>A0A2N5SA09_9BASI</name>
<keyword evidence="2" id="KW-0732">Signal</keyword>
<feature type="signal peptide" evidence="2">
    <location>
        <begin position="1"/>
        <end position="19"/>
    </location>
</feature>
<evidence type="ECO:0000256" key="2">
    <source>
        <dbReference type="SAM" id="SignalP"/>
    </source>
</evidence>
<dbReference type="AlphaFoldDB" id="A0A2N5SA09"/>
<dbReference type="EMBL" id="PGCJ01001075">
    <property type="protein sequence ID" value="PLW10081.1"/>
    <property type="molecule type" value="Genomic_DNA"/>
</dbReference>
<evidence type="ECO:0000313" key="3">
    <source>
        <dbReference type="EMBL" id="PLW10081.1"/>
    </source>
</evidence>
<reference evidence="3 4" key="1">
    <citation type="submission" date="2017-11" db="EMBL/GenBank/DDBJ databases">
        <title>De novo assembly and phasing of dikaryotic genomes from two isolates of Puccinia coronata f. sp. avenae, the causal agent of oat crown rust.</title>
        <authorList>
            <person name="Miller M.E."/>
            <person name="Zhang Y."/>
            <person name="Omidvar V."/>
            <person name="Sperschneider J."/>
            <person name="Schwessinger B."/>
            <person name="Raley C."/>
            <person name="Palmer J.M."/>
            <person name="Garnica D."/>
            <person name="Upadhyaya N."/>
            <person name="Rathjen J."/>
            <person name="Taylor J.M."/>
            <person name="Park R.F."/>
            <person name="Dodds P.N."/>
            <person name="Hirsch C.D."/>
            <person name="Kianian S.F."/>
            <person name="Figueroa M."/>
        </authorList>
    </citation>
    <scope>NUCLEOTIDE SEQUENCE [LARGE SCALE GENOMIC DNA]</scope>
    <source>
        <strain evidence="3">12NC29</strain>
    </source>
</reference>
<protein>
    <submittedName>
        <fullName evidence="3">Uncharacterized protein</fullName>
    </submittedName>
</protein>
<feature type="compositionally biased region" description="Pro residues" evidence="1">
    <location>
        <begin position="78"/>
        <end position="99"/>
    </location>
</feature>
<sequence>MFFAFSLQFLELLVDTVFPVTPQPAVPLPALPSTSQLSSQTSFWHITRTNPCNIPFDPPPPEPYRLPIRHLEKRKLLPLPPPPTSTPPPDLNPTPPPSPISTAGIMQSFVDVSAGTTGKHPLPPPGCSEQEERVDCLAHKSQNPHPQGFAL</sequence>
<accession>A0A2N5SA09</accession>
<proteinExistence type="predicted"/>
<keyword evidence="4" id="KW-1185">Reference proteome</keyword>
<feature type="region of interest" description="Disordered" evidence="1">
    <location>
        <begin position="73"/>
        <end position="133"/>
    </location>
</feature>
<gene>
    <name evidence="3" type="ORF">PCANC_22473</name>
</gene>
<evidence type="ECO:0000313" key="4">
    <source>
        <dbReference type="Proteomes" id="UP000235388"/>
    </source>
</evidence>
<evidence type="ECO:0000256" key="1">
    <source>
        <dbReference type="SAM" id="MobiDB-lite"/>
    </source>
</evidence>
<dbReference type="Proteomes" id="UP000235388">
    <property type="component" value="Unassembled WGS sequence"/>
</dbReference>
<feature type="chain" id="PRO_5014769228" evidence="2">
    <location>
        <begin position="20"/>
        <end position="151"/>
    </location>
</feature>
<organism evidence="3 4">
    <name type="scientific">Puccinia coronata f. sp. avenae</name>
    <dbReference type="NCBI Taxonomy" id="200324"/>
    <lineage>
        <taxon>Eukaryota</taxon>
        <taxon>Fungi</taxon>
        <taxon>Dikarya</taxon>
        <taxon>Basidiomycota</taxon>
        <taxon>Pucciniomycotina</taxon>
        <taxon>Pucciniomycetes</taxon>
        <taxon>Pucciniales</taxon>
        <taxon>Pucciniaceae</taxon>
        <taxon>Puccinia</taxon>
    </lineage>
</organism>
<comment type="caution">
    <text evidence="3">The sequence shown here is derived from an EMBL/GenBank/DDBJ whole genome shotgun (WGS) entry which is preliminary data.</text>
</comment>